<gene>
    <name evidence="9" type="ORF">EV643_10332</name>
</gene>
<dbReference type="GO" id="GO:0005886">
    <property type="term" value="C:plasma membrane"/>
    <property type="evidence" value="ECO:0007669"/>
    <property type="project" value="UniProtKB-SubCell"/>
</dbReference>
<feature type="transmembrane region" description="Helical" evidence="8">
    <location>
        <begin position="12"/>
        <end position="33"/>
    </location>
</feature>
<dbReference type="PANTHER" id="PTHR34979:SF1">
    <property type="entry name" value="INNER MEMBRANE PROTEIN YGAZ"/>
    <property type="match status" value="1"/>
</dbReference>
<dbReference type="AlphaFoldDB" id="A0A4R6KLN2"/>
<keyword evidence="5 8" id="KW-0812">Transmembrane</keyword>
<accession>A0A4R6KLN2</accession>
<comment type="subcellular location">
    <subcellularLocation>
        <location evidence="1">Cell membrane</location>
        <topology evidence="1">Multi-pass membrane protein</topology>
    </subcellularLocation>
</comment>
<feature type="transmembrane region" description="Helical" evidence="8">
    <location>
        <begin position="160"/>
        <end position="178"/>
    </location>
</feature>
<dbReference type="InterPro" id="IPR011606">
    <property type="entry name" value="Brnchd-chn_aa_trnsp_permease"/>
</dbReference>
<protein>
    <submittedName>
        <fullName evidence="9">4-azaleucine resistance transporter AzlC</fullName>
    </submittedName>
</protein>
<evidence type="ECO:0000256" key="8">
    <source>
        <dbReference type="SAM" id="Phobius"/>
    </source>
</evidence>
<feature type="transmembrane region" description="Helical" evidence="8">
    <location>
        <begin position="127"/>
        <end position="154"/>
    </location>
</feature>
<comment type="caution">
    <text evidence="9">The sequence shown here is derived from an EMBL/GenBank/DDBJ whole genome shotgun (WGS) entry which is preliminary data.</text>
</comment>
<evidence type="ECO:0000256" key="1">
    <source>
        <dbReference type="ARBA" id="ARBA00004651"/>
    </source>
</evidence>
<keyword evidence="7 8" id="KW-0472">Membrane</keyword>
<evidence type="ECO:0000256" key="6">
    <source>
        <dbReference type="ARBA" id="ARBA00022989"/>
    </source>
</evidence>
<dbReference type="Proteomes" id="UP000295388">
    <property type="component" value="Unassembled WGS sequence"/>
</dbReference>
<name>A0A4R6KLN2_9ACTN</name>
<reference evidence="9 10" key="1">
    <citation type="submission" date="2019-03" db="EMBL/GenBank/DDBJ databases">
        <title>Genomic Encyclopedia of Type Strains, Phase III (KMG-III): the genomes of soil and plant-associated and newly described type strains.</title>
        <authorList>
            <person name="Whitman W."/>
        </authorList>
    </citation>
    <scope>NUCLEOTIDE SEQUENCE [LARGE SCALE GENOMIC DNA]</scope>
    <source>
        <strain evidence="9 10">VKM Ac-2527</strain>
    </source>
</reference>
<evidence type="ECO:0000313" key="10">
    <source>
        <dbReference type="Proteomes" id="UP000295388"/>
    </source>
</evidence>
<dbReference type="PANTHER" id="PTHR34979">
    <property type="entry name" value="INNER MEMBRANE PROTEIN YGAZ"/>
    <property type="match status" value="1"/>
</dbReference>
<keyword evidence="6 8" id="KW-1133">Transmembrane helix</keyword>
<evidence type="ECO:0000313" key="9">
    <source>
        <dbReference type="EMBL" id="TDO51295.1"/>
    </source>
</evidence>
<keyword evidence="4" id="KW-1003">Cell membrane</keyword>
<evidence type="ECO:0000256" key="5">
    <source>
        <dbReference type="ARBA" id="ARBA00022692"/>
    </source>
</evidence>
<keyword evidence="10" id="KW-1185">Reference proteome</keyword>
<dbReference type="OrthoDB" id="5195391at2"/>
<dbReference type="RefSeq" id="WP_133799264.1">
    <property type="nucleotide sequence ID" value="NZ_SNWQ01000003.1"/>
</dbReference>
<proteinExistence type="inferred from homology"/>
<evidence type="ECO:0000256" key="3">
    <source>
        <dbReference type="ARBA" id="ARBA00022448"/>
    </source>
</evidence>
<evidence type="ECO:0000256" key="7">
    <source>
        <dbReference type="ARBA" id="ARBA00023136"/>
    </source>
</evidence>
<evidence type="ECO:0000256" key="2">
    <source>
        <dbReference type="ARBA" id="ARBA00010735"/>
    </source>
</evidence>
<organism evidence="9 10">
    <name type="scientific">Kribbella caucasensis</name>
    <dbReference type="NCBI Taxonomy" id="2512215"/>
    <lineage>
        <taxon>Bacteria</taxon>
        <taxon>Bacillati</taxon>
        <taxon>Actinomycetota</taxon>
        <taxon>Actinomycetes</taxon>
        <taxon>Propionibacteriales</taxon>
        <taxon>Kribbellaceae</taxon>
        <taxon>Kribbella</taxon>
    </lineage>
</organism>
<evidence type="ECO:0000256" key="4">
    <source>
        <dbReference type="ARBA" id="ARBA00022475"/>
    </source>
</evidence>
<keyword evidence="3" id="KW-0813">Transport</keyword>
<dbReference type="EMBL" id="SNWQ01000003">
    <property type="protein sequence ID" value="TDO51295.1"/>
    <property type="molecule type" value="Genomic_DNA"/>
</dbReference>
<sequence length="229" mass="23692">MRSIWRTLDRGLARDIALVCLADGVVGISYGAISVGGGLDLWVPVVLSLLVFAGASQFLFVGIVAAGGSPIAATIAGLLVNSRHVAFGLAISDVIGSGWRRLPGSHLMTDENVAFAIGQDELRQKRAAYWACGIGIFVCWNVGVVIGALAGSVITDTDAFGLDAAFPAVLMALVLPALRDRATRTAALIGAGVALVAVPFLPAGLPVLMALVGLLFYRPVRTGELEGVR</sequence>
<dbReference type="GO" id="GO:1903785">
    <property type="term" value="P:L-valine transmembrane transport"/>
    <property type="evidence" value="ECO:0007669"/>
    <property type="project" value="TreeGrafter"/>
</dbReference>
<feature type="transmembrane region" description="Helical" evidence="8">
    <location>
        <begin position="185"/>
        <end position="217"/>
    </location>
</feature>
<comment type="similarity">
    <text evidence="2">Belongs to the AzlC family.</text>
</comment>
<dbReference type="Pfam" id="PF03591">
    <property type="entry name" value="AzlC"/>
    <property type="match status" value="1"/>
</dbReference>